<feature type="compositionally biased region" description="Low complexity" evidence="10">
    <location>
        <begin position="47"/>
        <end position="63"/>
    </location>
</feature>
<name>A0A1Y2HKF7_9FUNG</name>
<proteinExistence type="inferred from homology"/>
<dbReference type="SUPFAM" id="SSF51905">
    <property type="entry name" value="FAD/NAD(P)-binding domain"/>
    <property type="match status" value="2"/>
</dbReference>
<organism evidence="13 14">
    <name type="scientific">Catenaria anguillulae PL171</name>
    <dbReference type="NCBI Taxonomy" id="765915"/>
    <lineage>
        <taxon>Eukaryota</taxon>
        <taxon>Fungi</taxon>
        <taxon>Fungi incertae sedis</taxon>
        <taxon>Blastocladiomycota</taxon>
        <taxon>Blastocladiomycetes</taxon>
        <taxon>Blastocladiales</taxon>
        <taxon>Catenariaceae</taxon>
        <taxon>Catenaria</taxon>
    </lineage>
</organism>
<evidence type="ECO:0000256" key="2">
    <source>
        <dbReference type="ARBA" id="ARBA00012637"/>
    </source>
</evidence>
<dbReference type="InterPro" id="IPR036188">
    <property type="entry name" value="FAD/NAD-bd_sf"/>
</dbReference>
<feature type="domain" description="External alternative NADH-ubiquinone oxidoreductase-like C-terminal" evidence="12">
    <location>
        <begin position="458"/>
        <end position="524"/>
    </location>
</feature>
<comment type="catalytic activity">
    <reaction evidence="9">
        <text>a ubiquinone + NADH + H(+) = a ubiquinol + NAD(+)</text>
        <dbReference type="Rhea" id="RHEA:23152"/>
        <dbReference type="Rhea" id="RHEA-COMP:9565"/>
        <dbReference type="Rhea" id="RHEA-COMP:9566"/>
        <dbReference type="ChEBI" id="CHEBI:15378"/>
        <dbReference type="ChEBI" id="CHEBI:16389"/>
        <dbReference type="ChEBI" id="CHEBI:17976"/>
        <dbReference type="ChEBI" id="CHEBI:57540"/>
        <dbReference type="ChEBI" id="CHEBI:57945"/>
    </reaction>
</comment>
<dbReference type="InterPro" id="IPR054585">
    <property type="entry name" value="NDH2-like_C"/>
</dbReference>
<evidence type="ECO:0000313" key="14">
    <source>
        <dbReference type="Proteomes" id="UP000193411"/>
    </source>
</evidence>
<dbReference type="PANTHER" id="PTHR43706">
    <property type="entry name" value="NADH DEHYDROGENASE"/>
    <property type="match status" value="1"/>
</dbReference>
<keyword evidence="5" id="KW-0809">Transit peptide</keyword>
<comment type="catalytic activity">
    <reaction evidence="8">
        <text>a quinone + NADH + H(+) = a quinol + NAD(+)</text>
        <dbReference type="Rhea" id="RHEA:46160"/>
        <dbReference type="ChEBI" id="CHEBI:15378"/>
        <dbReference type="ChEBI" id="CHEBI:24646"/>
        <dbReference type="ChEBI" id="CHEBI:57540"/>
        <dbReference type="ChEBI" id="CHEBI:57945"/>
        <dbReference type="ChEBI" id="CHEBI:132124"/>
        <dbReference type="EC" id="1.6.5.9"/>
    </reaction>
</comment>
<dbReference type="GO" id="GO:0050136">
    <property type="term" value="F:NADH dehydrogenase (quinone) (non-electrogenic) activity"/>
    <property type="evidence" value="ECO:0007669"/>
    <property type="project" value="UniProtKB-EC"/>
</dbReference>
<protein>
    <recommendedName>
        <fullName evidence="2">NADH:ubiquinone reductase (non-electrogenic)</fullName>
        <ecNumber evidence="2">1.6.5.9</ecNumber>
    </recommendedName>
</protein>
<dbReference type="InterPro" id="IPR023753">
    <property type="entry name" value="FAD/NAD-binding_dom"/>
</dbReference>
<comment type="similarity">
    <text evidence="1">Belongs to the NADH dehydrogenase family.</text>
</comment>
<keyword evidence="7" id="KW-0520">NAD</keyword>
<keyword evidence="14" id="KW-1185">Reference proteome</keyword>
<dbReference type="Pfam" id="PF22366">
    <property type="entry name" value="NDH2_C"/>
    <property type="match status" value="1"/>
</dbReference>
<dbReference type="Proteomes" id="UP000193411">
    <property type="component" value="Unassembled WGS sequence"/>
</dbReference>
<evidence type="ECO:0000256" key="3">
    <source>
        <dbReference type="ARBA" id="ARBA00022630"/>
    </source>
</evidence>
<accession>A0A1Y2HKF7</accession>
<evidence type="ECO:0000259" key="12">
    <source>
        <dbReference type="Pfam" id="PF22366"/>
    </source>
</evidence>
<dbReference type="EC" id="1.6.5.9" evidence="2"/>
<evidence type="ECO:0000256" key="4">
    <source>
        <dbReference type="ARBA" id="ARBA00022827"/>
    </source>
</evidence>
<dbReference type="Gene3D" id="3.50.50.100">
    <property type="match status" value="1"/>
</dbReference>
<dbReference type="EMBL" id="MCFL01000024">
    <property type="protein sequence ID" value="ORZ35087.1"/>
    <property type="molecule type" value="Genomic_DNA"/>
</dbReference>
<evidence type="ECO:0000259" key="11">
    <source>
        <dbReference type="Pfam" id="PF07992"/>
    </source>
</evidence>
<keyword evidence="6" id="KW-0560">Oxidoreductase</keyword>
<dbReference type="PRINTS" id="PR00368">
    <property type="entry name" value="FADPNR"/>
</dbReference>
<dbReference type="AlphaFoldDB" id="A0A1Y2HKF7"/>
<sequence>MFTAARSARLVLSATSQRSALAAPRAWRPASLTRSFSDKSATAASDAVAGATAAPSPTPAGGDDNNKNKKKRGSGAWRKLKWTAVGLGTMGLVAGLVVYRTHPLEQQEPDPNKKTVVVLGTGWGAISFLRRLDTSEYQAIVVSPRNFFLFTPLLPSVTTGSLESRSIITPIKYFLRFKPFGAKFVEAEATDIDPKSKTVEIYDSGEIKGKVEKTRIPYDYLVVAVGAESQTFGIKGVREYGLFLKELWDAKKIRTRLMDCIETAAFPGQPEDEIKRLLHLVVVGGGPTGIEYAGELHDFIQDEVNKWYPEMTPKVQITLIEALPNVLPMFSRDMIEYTEKSFKDMKIDLLNNTAVKEVKERELVVADKEGNKRVLPYGMLVSRSKPNRRGIMVDDYLRVVGVKDIWALGDCTATKFAPTAQVASQEGAYLARQFNDMALTERTGKDILASCPPFTYKHRATLAYIGDERGVSDVEVPIIGKQMSFSGYQSYLFWRSAYLSNLFTLRNKTLVAFDWTKEKIFGRDISRE</sequence>
<dbReference type="GO" id="GO:0005739">
    <property type="term" value="C:mitochondrion"/>
    <property type="evidence" value="ECO:0007669"/>
    <property type="project" value="TreeGrafter"/>
</dbReference>
<evidence type="ECO:0000256" key="7">
    <source>
        <dbReference type="ARBA" id="ARBA00023027"/>
    </source>
</evidence>
<dbReference type="STRING" id="765915.A0A1Y2HKF7"/>
<evidence type="ECO:0000256" key="6">
    <source>
        <dbReference type="ARBA" id="ARBA00023002"/>
    </source>
</evidence>
<evidence type="ECO:0000256" key="5">
    <source>
        <dbReference type="ARBA" id="ARBA00022946"/>
    </source>
</evidence>
<evidence type="ECO:0000256" key="8">
    <source>
        <dbReference type="ARBA" id="ARBA00047599"/>
    </source>
</evidence>
<dbReference type="Pfam" id="PF07992">
    <property type="entry name" value="Pyr_redox_2"/>
    <property type="match status" value="1"/>
</dbReference>
<comment type="caution">
    <text evidence="13">The sequence shown here is derived from an EMBL/GenBank/DDBJ whole genome shotgun (WGS) entry which is preliminary data.</text>
</comment>
<gene>
    <name evidence="13" type="ORF">BCR44DRAFT_1461385</name>
</gene>
<feature type="domain" description="FAD/NAD(P)-binding" evidence="11">
    <location>
        <begin position="115"/>
        <end position="427"/>
    </location>
</feature>
<evidence type="ECO:0000313" key="13">
    <source>
        <dbReference type="EMBL" id="ORZ35087.1"/>
    </source>
</evidence>
<evidence type="ECO:0000256" key="1">
    <source>
        <dbReference type="ARBA" id="ARBA00005272"/>
    </source>
</evidence>
<reference evidence="13 14" key="1">
    <citation type="submission" date="2016-07" db="EMBL/GenBank/DDBJ databases">
        <title>Pervasive Adenine N6-methylation of Active Genes in Fungi.</title>
        <authorList>
            <consortium name="DOE Joint Genome Institute"/>
            <person name="Mondo S.J."/>
            <person name="Dannebaum R.O."/>
            <person name="Kuo R.C."/>
            <person name="Labutti K."/>
            <person name="Haridas S."/>
            <person name="Kuo A."/>
            <person name="Salamov A."/>
            <person name="Ahrendt S.R."/>
            <person name="Lipzen A."/>
            <person name="Sullivan W."/>
            <person name="Andreopoulos W.B."/>
            <person name="Clum A."/>
            <person name="Lindquist E."/>
            <person name="Daum C."/>
            <person name="Ramamoorthy G.K."/>
            <person name="Gryganskyi A."/>
            <person name="Culley D."/>
            <person name="Magnuson J.K."/>
            <person name="James T.Y."/>
            <person name="O'Malley M.A."/>
            <person name="Stajich J.E."/>
            <person name="Spatafora J.W."/>
            <person name="Visel A."/>
            <person name="Grigoriev I.V."/>
        </authorList>
    </citation>
    <scope>NUCLEOTIDE SEQUENCE [LARGE SCALE GENOMIC DNA]</scope>
    <source>
        <strain evidence="13 14">PL171</strain>
    </source>
</reference>
<dbReference type="InterPro" id="IPR045024">
    <property type="entry name" value="NDH-2"/>
</dbReference>
<keyword evidence="3" id="KW-0285">Flavoprotein</keyword>
<evidence type="ECO:0000256" key="9">
    <source>
        <dbReference type="ARBA" id="ARBA00049010"/>
    </source>
</evidence>
<keyword evidence="4" id="KW-0274">FAD</keyword>
<feature type="region of interest" description="Disordered" evidence="10">
    <location>
        <begin position="47"/>
        <end position="74"/>
    </location>
</feature>
<dbReference type="OrthoDB" id="3244603at2759"/>
<dbReference type="PANTHER" id="PTHR43706:SF47">
    <property type="entry name" value="EXTERNAL NADH-UBIQUINONE OXIDOREDUCTASE 1, MITOCHONDRIAL-RELATED"/>
    <property type="match status" value="1"/>
</dbReference>
<evidence type="ECO:0000256" key="10">
    <source>
        <dbReference type="SAM" id="MobiDB-lite"/>
    </source>
</evidence>